<dbReference type="SUPFAM" id="SSF140931">
    <property type="entry name" value="Fic-like"/>
    <property type="match status" value="1"/>
</dbReference>
<dbReference type="Gene3D" id="1.20.120.1870">
    <property type="entry name" value="Fic/DOC protein, Fido domain"/>
    <property type="match status" value="1"/>
</dbReference>
<dbReference type="Pfam" id="PF02661">
    <property type="entry name" value="Fic"/>
    <property type="match status" value="1"/>
</dbReference>
<evidence type="ECO:0000313" key="2">
    <source>
        <dbReference type="EMBL" id="MBA9088577.1"/>
    </source>
</evidence>
<dbReference type="PROSITE" id="PS51459">
    <property type="entry name" value="FIDO"/>
    <property type="match status" value="1"/>
</dbReference>
<dbReference type="EMBL" id="JACJIP010000056">
    <property type="protein sequence ID" value="MBA9088577.1"/>
    <property type="molecule type" value="Genomic_DNA"/>
</dbReference>
<feature type="domain" description="Fido" evidence="1">
    <location>
        <begin position="5"/>
        <end position="123"/>
    </location>
</feature>
<proteinExistence type="predicted"/>
<evidence type="ECO:0000259" key="1">
    <source>
        <dbReference type="PROSITE" id="PS51459"/>
    </source>
</evidence>
<protein>
    <submittedName>
        <fullName evidence="2">Death-on-curing protein</fullName>
    </submittedName>
</protein>
<dbReference type="PANTHER" id="PTHR39426">
    <property type="entry name" value="HOMOLOGY TO DEATH-ON-CURING PROTEIN OF PHAGE P1"/>
    <property type="match status" value="1"/>
</dbReference>
<sequence length="130" mass="14925">MYVSLTSEQIIQIHDMQLAETGGLSGIKERGYIDLLSEKPFSTLFGEEQYPGLFLKAAVLMHGIISAHCFNDCNKRTAVVCTYTFLYLNGYELIADQDELFEVTIRVATKKIDLHKLSYWLQKNTRRIIE</sequence>
<dbReference type="InterPro" id="IPR006440">
    <property type="entry name" value="Doc"/>
</dbReference>
<dbReference type="PIRSF" id="PIRSF018297">
    <property type="entry name" value="Doc"/>
    <property type="match status" value="1"/>
</dbReference>
<keyword evidence="3" id="KW-1185">Reference proteome</keyword>
<evidence type="ECO:0000313" key="3">
    <source>
        <dbReference type="Proteomes" id="UP000567067"/>
    </source>
</evidence>
<dbReference type="PANTHER" id="PTHR39426:SF1">
    <property type="entry name" value="HOMOLOGY TO DEATH-ON-CURING PROTEIN OF PHAGE P1"/>
    <property type="match status" value="1"/>
</dbReference>
<dbReference type="RefSeq" id="WP_182540249.1">
    <property type="nucleotide sequence ID" value="NZ_JACJIP010000056.1"/>
</dbReference>
<organism evidence="2 3">
    <name type="scientific">Fontibacillus solani</name>
    <dbReference type="NCBI Taxonomy" id="1572857"/>
    <lineage>
        <taxon>Bacteria</taxon>
        <taxon>Bacillati</taxon>
        <taxon>Bacillota</taxon>
        <taxon>Bacilli</taxon>
        <taxon>Bacillales</taxon>
        <taxon>Paenibacillaceae</taxon>
        <taxon>Fontibacillus</taxon>
    </lineage>
</organism>
<reference evidence="2 3" key="1">
    <citation type="submission" date="2020-08" db="EMBL/GenBank/DDBJ databases">
        <title>Genomic Encyclopedia of Type Strains, Phase III (KMG-III): the genomes of soil and plant-associated and newly described type strains.</title>
        <authorList>
            <person name="Whitman W."/>
        </authorList>
    </citation>
    <scope>NUCLEOTIDE SEQUENCE [LARGE SCALE GENOMIC DNA]</scope>
    <source>
        <strain evidence="2 3">CECT 8693</strain>
    </source>
</reference>
<dbReference type="InterPro" id="IPR053737">
    <property type="entry name" value="Type_II_TA_Toxin"/>
</dbReference>
<gene>
    <name evidence="2" type="ORF">FHR92_005094</name>
</gene>
<dbReference type="NCBIfam" id="TIGR01550">
    <property type="entry name" value="DOC_P1"/>
    <property type="match status" value="1"/>
</dbReference>
<dbReference type="GO" id="GO:0016301">
    <property type="term" value="F:kinase activity"/>
    <property type="evidence" value="ECO:0007669"/>
    <property type="project" value="InterPro"/>
</dbReference>
<dbReference type="InterPro" id="IPR036597">
    <property type="entry name" value="Fido-like_dom_sf"/>
</dbReference>
<comment type="caution">
    <text evidence="2">The sequence shown here is derived from an EMBL/GenBank/DDBJ whole genome shotgun (WGS) entry which is preliminary data.</text>
</comment>
<accession>A0A7W3XU84</accession>
<dbReference type="InterPro" id="IPR003812">
    <property type="entry name" value="Fido"/>
</dbReference>
<dbReference type="Proteomes" id="UP000567067">
    <property type="component" value="Unassembled WGS sequence"/>
</dbReference>
<dbReference type="AlphaFoldDB" id="A0A7W3XU84"/>
<name>A0A7W3XU84_9BACL</name>